<keyword evidence="5" id="KW-0833">Ubl conjugation pathway</keyword>
<comment type="similarity">
    <text evidence="3">Belongs to the ubiquitin-activating E1 family.</text>
</comment>
<dbReference type="CTD" id="10055"/>
<reference evidence="11" key="2">
    <citation type="submission" date="2025-09" db="UniProtKB">
        <authorList>
            <consortium name="Ensembl"/>
        </authorList>
    </citation>
    <scope>IDENTIFICATION</scope>
</reference>
<evidence type="ECO:0000256" key="3">
    <source>
        <dbReference type="ARBA" id="ARBA00005673"/>
    </source>
</evidence>
<dbReference type="CDD" id="cd01492">
    <property type="entry name" value="Aos1_SUMO"/>
    <property type="match status" value="1"/>
</dbReference>
<evidence type="ECO:0000259" key="10">
    <source>
        <dbReference type="Pfam" id="PF00899"/>
    </source>
</evidence>
<dbReference type="GeneID" id="123023259"/>
<dbReference type="PANTHER" id="PTHR10953">
    <property type="entry name" value="UBIQUITIN-ACTIVATING ENZYME E1"/>
    <property type="match status" value="1"/>
</dbReference>
<dbReference type="Pfam" id="PF00899">
    <property type="entry name" value="ThiF"/>
    <property type="match status" value="1"/>
</dbReference>
<name>A0A8D2Q327_VARKO</name>
<dbReference type="GO" id="GO:0019948">
    <property type="term" value="F:SUMO activating enzyme activity"/>
    <property type="evidence" value="ECO:0007669"/>
    <property type="project" value="TreeGrafter"/>
</dbReference>
<dbReference type="SUPFAM" id="SSF69572">
    <property type="entry name" value="Activating enzymes of the ubiquitin-like proteins"/>
    <property type="match status" value="1"/>
</dbReference>
<reference evidence="11" key="1">
    <citation type="submission" date="2025-08" db="UniProtKB">
        <authorList>
            <consortium name="Ensembl"/>
        </authorList>
    </citation>
    <scope>IDENTIFICATION</scope>
</reference>
<sequence length="348" mass="38293">MVEKDEAEPGGVISEEEAAQYDRQIRLWGLEAQKRLRASRVLLVGMKGLGAEVAKNLILAGVKAVTMLDHQQVTAEDIQAQFLIPVGSLGKNRAEASLARAQDLNPMVDVKADPEDVAQKPEEFFTRFDVVCLTCCSQEVLVKVDQICHKNHIKFFMGDVFGYRGCMFADLGKHEFVEEKTKTVRASPGAEDGPDAKKAKLDLVETTLAKKCVAFCLLEEALMVSWSSEKAKAALKRTTADYFLLQVLLKFRTEKGRDPLLQSYTEDAEVLLQLRNDVLASLSVGTELLPDDFVSHCFSELAPVCAVVGGVLSQEVVKALSQRDSPLNNFFFFDGMKGNGIVECLAPS</sequence>
<dbReference type="Proteomes" id="UP000694545">
    <property type="component" value="Unplaced"/>
</dbReference>
<keyword evidence="12" id="KW-1185">Reference proteome</keyword>
<dbReference type="OrthoDB" id="412647at2759"/>
<evidence type="ECO:0000313" key="11">
    <source>
        <dbReference type="Ensembl" id="ENSVKKP00000016468.1"/>
    </source>
</evidence>
<dbReference type="InterPro" id="IPR035985">
    <property type="entry name" value="Ubiquitin-activating_enz"/>
</dbReference>
<keyword evidence="4" id="KW-0436">Ligase</keyword>
<dbReference type="KEGG" id="vko:123023259"/>
<comment type="subunit">
    <text evidence="7">Heterodimer of SAE1 and UBA2/SAE2. The heterodimer corresponds to the two domains that are encoded on a single polypeptide chain in ubiquitin-activating enzyme E1. Interacts with UBE2I.</text>
</comment>
<dbReference type="GO" id="GO:0016925">
    <property type="term" value="P:protein sumoylation"/>
    <property type="evidence" value="ECO:0007669"/>
    <property type="project" value="TreeGrafter"/>
</dbReference>
<evidence type="ECO:0000256" key="5">
    <source>
        <dbReference type="ARBA" id="ARBA00022786"/>
    </source>
</evidence>
<dbReference type="PANTHER" id="PTHR10953:SF162">
    <property type="entry name" value="SUMO-ACTIVATING ENZYME SUBUNIT 1"/>
    <property type="match status" value="1"/>
</dbReference>
<dbReference type="RefSeq" id="XP_044285671.1">
    <property type="nucleotide sequence ID" value="XM_044429736.1"/>
</dbReference>
<dbReference type="Ensembl" id="ENSVKKT00000016866.1">
    <property type="protein sequence ID" value="ENSVKKP00000016468.1"/>
    <property type="gene ID" value="ENSVKKG00000011246.1"/>
</dbReference>
<gene>
    <name evidence="11" type="primary">SAE1</name>
</gene>
<organism evidence="11 12">
    <name type="scientific">Varanus komodoensis</name>
    <name type="common">Komodo dragon</name>
    <dbReference type="NCBI Taxonomy" id="61221"/>
    <lineage>
        <taxon>Eukaryota</taxon>
        <taxon>Metazoa</taxon>
        <taxon>Chordata</taxon>
        <taxon>Craniata</taxon>
        <taxon>Vertebrata</taxon>
        <taxon>Euteleostomi</taxon>
        <taxon>Lepidosauria</taxon>
        <taxon>Squamata</taxon>
        <taxon>Bifurcata</taxon>
        <taxon>Unidentata</taxon>
        <taxon>Episquamata</taxon>
        <taxon>Toxicofera</taxon>
        <taxon>Anguimorpha</taxon>
        <taxon>Paleoanguimorpha</taxon>
        <taxon>Varanoidea</taxon>
        <taxon>Varanidae</taxon>
        <taxon>Varanus</taxon>
    </lineage>
</organism>
<dbReference type="PRINTS" id="PR01849">
    <property type="entry name" value="UBIQUITINACT"/>
</dbReference>
<dbReference type="GO" id="GO:0005737">
    <property type="term" value="C:cytoplasm"/>
    <property type="evidence" value="ECO:0007669"/>
    <property type="project" value="TreeGrafter"/>
</dbReference>
<evidence type="ECO:0000256" key="6">
    <source>
        <dbReference type="ARBA" id="ARBA00023242"/>
    </source>
</evidence>
<dbReference type="InterPro" id="IPR045886">
    <property type="entry name" value="ThiF/MoeB/HesA"/>
</dbReference>
<evidence type="ECO:0000256" key="2">
    <source>
        <dbReference type="ARBA" id="ARBA00004718"/>
    </source>
</evidence>
<proteinExistence type="inferred from homology"/>
<dbReference type="GO" id="GO:0031510">
    <property type="term" value="C:SUMO activating enzyme complex"/>
    <property type="evidence" value="ECO:0007669"/>
    <property type="project" value="TreeGrafter"/>
</dbReference>
<dbReference type="FunFam" id="3.40.50.720:FF:000274">
    <property type="entry name" value="SUMO-activating enzyme subunit 1 isoform X1"/>
    <property type="match status" value="1"/>
</dbReference>
<comment type="pathway">
    <text evidence="2">Protein modification; protein sumoylation.</text>
</comment>
<evidence type="ECO:0000256" key="9">
    <source>
        <dbReference type="ARBA" id="ARBA00044354"/>
    </source>
</evidence>
<feature type="domain" description="THIF-type NAD/FAD binding fold" evidence="10">
    <location>
        <begin position="21"/>
        <end position="339"/>
    </location>
</feature>
<accession>A0A8D2Q327</accession>
<dbReference type="InterPro" id="IPR000594">
    <property type="entry name" value="ThiF_NAD_FAD-bd"/>
</dbReference>
<comment type="subcellular location">
    <subcellularLocation>
        <location evidence="1">Nucleus</location>
    </subcellularLocation>
</comment>
<dbReference type="OMA" id="EFFGQFD"/>
<dbReference type="Gene3D" id="3.40.50.720">
    <property type="entry name" value="NAD(P)-binding Rossmann-like Domain"/>
    <property type="match status" value="1"/>
</dbReference>
<keyword evidence="6" id="KW-0539">Nucleus</keyword>
<dbReference type="AlphaFoldDB" id="A0A8D2Q327"/>
<evidence type="ECO:0000256" key="1">
    <source>
        <dbReference type="ARBA" id="ARBA00004123"/>
    </source>
</evidence>
<evidence type="ECO:0000313" key="12">
    <source>
        <dbReference type="Proteomes" id="UP000694545"/>
    </source>
</evidence>
<dbReference type="InterPro" id="IPR000011">
    <property type="entry name" value="UBQ/SUMO-activ_enz_E1-like"/>
</dbReference>
<evidence type="ECO:0000256" key="4">
    <source>
        <dbReference type="ARBA" id="ARBA00022598"/>
    </source>
</evidence>
<evidence type="ECO:0000256" key="8">
    <source>
        <dbReference type="ARBA" id="ARBA00044187"/>
    </source>
</evidence>
<evidence type="ECO:0000256" key="7">
    <source>
        <dbReference type="ARBA" id="ARBA00026003"/>
    </source>
</evidence>
<protein>
    <recommendedName>
        <fullName evidence="8">SUMO-activating enzyme subunit 1</fullName>
    </recommendedName>
    <alternativeName>
        <fullName evidence="9">Ubiquitin-like 1-activating enzyme E1A</fullName>
    </alternativeName>
</protein>